<keyword evidence="4" id="KW-0472">Membrane</keyword>
<keyword evidence="1" id="KW-0805">Transcription regulation</keyword>
<dbReference type="Proteomes" id="UP000003824">
    <property type="component" value="Unassembled WGS sequence"/>
</dbReference>
<feature type="compositionally biased region" description="Low complexity" evidence="3">
    <location>
        <begin position="108"/>
        <end position="117"/>
    </location>
</feature>
<evidence type="ECO:0000256" key="3">
    <source>
        <dbReference type="SAM" id="MobiDB-lite"/>
    </source>
</evidence>
<proteinExistence type="predicted"/>
<organism evidence="5 6">
    <name type="scientific">Streptomyces viridosporus (strain ATCC 14672 / DSM 40746 / JCM 4963 / KCTC 9882 / NRRL B-12104 / FH 1290)</name>
    <name type="common">Streptomyces ghanaensis</name>
    <dbReference type="NCBI Taxonomy" id="566461"/>
    <lineage>
        <taxon>Bacteria</taxon>
        <taxon>Bacillati</taxon>
        <taxon>Actinomycetota</taxon>
        <taxon>Actinomycetes</taxon>
        <taxon>Kitasatosporales</taxon>
        <taxon>Streptomycetaceae</taxon>
        <taxon>Streptomyces</taxon>
    </lineage>
</organism>
<evidence type="ECO:0000256" key="1">
    <source>
        <dbReference type="ARBA" id="ARBA00023015"/>
    </source>
</evidence>
<sequence>MRAAGTRHEQREGTVTHVETAHLVELALGHIAHDDLGALRHIAECARCRDELRTMTRVVAAARTADIVDLPTAPPEHVWQRIARELSQGAGAPPPSARDAAHRPPAGPAGRAAPGRTVGAGGEARRLLLGLLGLLGLLAGVAFARRAGRGRPVRAVCGPVRRPGRRRRSPWWPRAY</sequence>
<dbReference type="AlphaFoldDB" id="D6A8V4"/>
<dbReference type="InterPro" id="IPR041916">
    <property type="entry name" value="Anti_sigma_zinc_sf"/>
</dbReference>
<gene>
    <name evidence="5" type="ORF">SSFG_01425</name>
</gene>
<feature type="transmembrane region" description="Helical" evidence="4">
    <location>
        <begin position="127"/>
        <end position="144"/>
    </location>
</feature>
<feature type="region of interest" description="Disordered" evidence="3">
    <location>
        <begin position="88"/>
        <end position="118"/>
    </location>
</feature>
<reference evidence="6" key="1">
    <citation type="submission" date="2008-12" db="EMBL/GenBank/DDBJ databases">
        <title>Annotation of Streptomyces ghanaensis ATCC 14672.</title>
        <authorList>
            <consortium name="The Broad Institute Genome Sequencing Platform"/>
            <consortium name="Broad Institute Microbial Sequencing Center"/>
            <person name="Fischbach M."/>
            <person name="Ward D."/>
            <person name="Young S."/>
            <person name="Kodira C.D."/>
            <person name="Zeng Q."/>
            <person name="Koehrsen M."/>
            <person name="Godfrey P."/>
            <person name="Alvarado L."/>
            <person name="Berlin A.M."/>
            <person name="Borenstein D."/>
            <person name="Chen Z."/>
            <person name="Engels R."/>
            <person name="Freedman E."/>
            <person name="Gellesch M."/>
            <person name="Goldberg J."/>
            <person name="Griggs A."/>
            <person name="Gujja S."/>
            <person name="Heiman D.I."/>
            <person name="Hepburn T.A."/>
            <person name="Howarth C."/>
            <person name="Jen D."/>
            <person name="Larson L."/>
            <person name="Lewis B."/>
            <person name="Mehta T."/>
            <person name="Park D."/>
            <person name="Pearson M."/>
            <person name="Roberts A."/>
            <person name="Saif S."/>
            <person name="Shea T.D."/>
            <person name="Shenoy N."/>
            <person name="Sisk P."/>
            <person name="Stolte C."/>
            <person name="Sykes S.N."/>
            <person name="Walk T."/>
            <person name="White J."/>
            <person name="Yandava C."/>
            <person name="Straight P."/>
            <person name="Clardy J."/>
            <person name="Hung D."/>
            <person name="Kolter R."/>
            <person name="Mekalanos J."/>
            <person name="Walker S."/>
            <person name="Walsh C.T."/>
            <person name="Wieland B.L.C."/>
            <person name="Ilzarbe M."/>
            <person name="Galagan J."/>
            <person name="Nusbaum C."/>
            <person name="Birren B."/>
        </authorList>
    </citation>
    <scope>NUCLEOTIDE SEQUENCE [LARGE SCALE GENOMIC DNA]</scope>
    <source>
        <strain evidence="6">ATCC 14672 / DSM 40746 / JCM 4963 / KCTC 9882 / NRRL B-12104 / FH 1290</strain>
    </source>
</reference>
<keyword evidence="2" id="KW-0804">Transcription</keyword>
<protein>
    <submittedName>
        <fullName evidence="5">Predicted protein</fullName>
    </submittedName>
</protein>
<evidence type="ECO:0000313" key="5">
    <source>
        <dbReference type="EMBL" id="EFE66172.2"/>
    </source>
</evidence>
<keyword evidence="4" id="KW-0812">Transmembrane</keyword>
<keyword evidence="4" id="KW-1133">Transmembrane helix</keyword>
<name>D6A8V4_STRV1</name>
<dbReference type="eggNOG" id="ENOG5031VCA">
    <property type="taxonomic scope" value="Bacteria"/>
</dbReference>
<accession>D6A8V4</accession>
<evidence type="ECO:0000256" key="2">
    <source>
        <dbReference type="ARBA" id="ARBA00023163"/>
    </source>
</evidence>
<dbReference type="Gene3D" id="1.10.10.1320">
    <property type="entry name" value="Anti-sigma factor, zinc-finger domain"/>
    <property type="match status" value="1"/>
</dbReference>
<dbReference type="EMBL" id="DS999641">
    <property type="protein sequence ID" value="EFE66172.2"/>
    <property type="molecule type" value="Genomic_DNA"/>
</dbReference>
<evidence type="ECO:0000256" key="4">
    <source>
        <dbReference type="SAM" id="Phobius"/>
    </source>
</evidence>
<evidence type="ECO:0000313" key="6">
    <source>
        <dbReference type="Proteomes" id="UP000003824"/>
    </source>
</evidence>